<name>A0A7M5V0I3_9CNID</name>
<dbReference type="Proteomes" id="UP000594262">
    <property type="component" value="Unplaced"/>
</dbReference>
<evidence type="ECO:0000313" key="3">
    <source>
        <dbReference type="EnsemblMetazoa" id="CLYHEMP009145.1"/>
    </source>
</evidence>
<keyword evidence="4" id="KW-1185">Reference proteome</keyword>
<feature type="region of interest" description="Disordered" evidence="2">
    <location>
        <begin position="58"/>
        <end position="90"/>
    </location>
</feature>
<sequence length="145" mass="16496">GMLLLLCTMYQREQSVYKQYLVEEEKFLKNLEKNVQDHINRLKVEELTLLKLISSASNNVDGDEEENTSSQESPNDVADHELSDGISNQNYKQELQVNTIPIDLGLDTAIFKVELNETKQSGVVETICEEEDDKSESDSEHDSDN</sequence>
<protein>
    <submittedName>
        <fullName evidence="3">Uncharacterized protein</fullName>
    </submittedName>
</protein>
<dbReference type="Pfam" id="PF15497">
    <property type="entry name" value="SNAPC5"/>
    <property type="match status" value="1"/>
</dbReference>
<proteinExistence type="predicted"/>
<evidence type="ECO:0000256" key="1">
    <source>
        <dbReference type="SAM" id="Coils"/>
    </source>
</evidence>
<dbReference type="GO" id="GO:0005634">
    <property type="term" value="C:nucleus"/>
    <property type="evidence" value="ECO:0007669"/>
    <property type="project" value="InterPro"/>
</dbReference>
<organism evidence="3 4">
    <name type="scientific">Clytia hemisphaerica</name>
    <dbReference type="NCBI Taxonomy" id="252671"/>
    <lineage>
        <taxon>Eukaryota</taxon>
        <taxon>Metazoa</taxon>
        <taxon>Cnidaria</taxon>
        <taxon>Hydrozoa</taxon>
        <taxon>Hydroidolina</taxon>
        <taxon>Leptothecata</taxon>
        <taxon>Obeliida</taxon>
        <taxon>Clytiidae</taxon>
        <taxon>Clytia</taxon>
    </lineage>
</organism>
<evidence type="ECO:0000256" key="2">
    <source>
        <dbReference type="SAM" id="MobiDB-lite"/>
    </source>
</evidence>
<feature type="compositionally biased region" description="Basic and acidic residues" evidence="2">
    <location>
        <begin position="136"/>
        <end position="145"/>
    </location>
</feature>
<reference evidence="3" key="1">
    <citation type="submission" date="2021-01" db="UniProtKB">
        <authorList>
            <consortium name="EnsemblMetazoa"/>
        </authorList>
    </citation>
    <scope>IDENTIFICATION</scope>
</reference>
<dbReference type="GO" id="GO:0006366">
    <property type="term" value="P:transcription by RNA polymerase II"/>
    <property type="evidence" value="ECO:0007669"/>
    <property type="project" value="InterPro"/>
</dbReference>
<dbReference type="InterPro" id="IPR029138">
    <property type="entry name" value="SNAPC5"/>
</dbReference>
<feature type="region of interest" description="Disordered" evidence="2">
    <location>
        <begin position="121"/>
        <end position="145"/>
    </location>
</feature>
<feature type="coiled-coil region" evidence="1">
    <location>
        <begin position="21"/>
        <end position="48"/>
    </location>
</feature>
<dbReference type="AlphaFoldDB" id="A0A7M5V0I3"/>
<evidence type="ECO:0000313" key="4">
    <source>
        <dbReference type="Proteomes" id="UP000594262"/>
    </source>
</evidence>
<dbReference type="GO" id="GO:0006384">
    <property type="term" value="P:transcription initiation at RNA polymerase III promoter"/>
    <property type="evidence" value="ECO:0007669"/>
    <property type="project" value="InterPro"/>
</dbReference>
<keyword evidence="1" id="KW-0175">Coiled coil</keyword>
<accession>A0A7M5V0I3</accession>
<dbReference type="EnsemblMetazoa" id="CLYHEMT009145.1">
    <property type="protein sequence ID" value="CLYHEMP009145.1"/>
    <property type="gene ID" value="CLYHEMG009145"/>
</dbReference>